<proteinExistence type="predicted"/>
<feature type="domain" description="NAD(P)-binding" evidence="1">
    <location>
        <begin position="7"/>
        <end position="192"/>
    </location>
</feature>
<organism evidence="2 3">
    <name type="scientific">Solibacillus merdavium</name>
    <dbReference type="NCBI Taxonomy" id="2762218"/>
    <lineage>
        <taxon>Bacteria</taxon>
        <taxon>Bacillati</taxon>
        <taxon>Bacillota</taxon>
        <taxon>Bacilli</taxon>
        <taxon>Bacillales</taxon>
        <taxon>Caryophanaceae</taxon>
        <taxon>Solibacillus</taxon>
    </lineage>
</organism>
<dbReference type="PANTHER" id="PTHR43355">
    <property type="entry name" value="FLAVIN REDUCTASE (NADPH)"/>
    <property type="match status" value="1"/>
</dbReference>
<dbReference type="RefSeq" id="WP_191704280.1">
    <property type="nucleotide sequence ID" value="NZ_JACSPW010000010.1"/>
</dbReference>
<reference evidence="2 3" key="1">
    <citation type="submission" date="2020-08" db="EMBL/GenBank/DDBJ databases">
        <title>A Genomic Blueprint of the Chicken Gut Microbiome.</title>
        <authorList>
            <person name="Gilroy R."/>
            <person name="Ravi A."/>
            <person name="Getino M."/>
            <person name="Pursley I."/>
            <person name="Horton D.L."/>
            <person name="Alikhan N.-F."/>
            <person name="Baker D."/>
            <person name="Gharbi K."/>
            <person name="Hall N."/>
            <person name="Watson M."/>
            <person name="Adriaenssens E.M."/>
            <person name="Foster-Nyarko E."/>
            <person name="Jarju S."/>
            <person name="Secka A."/>
            <person name="Antonio M."/>
            <person name="Oren A."/>
            <person name="Chaudhuri R."/>
            <person name="La Ragione R.M."/>
            <person name="Hildebrand F."/>
            <person name="Pallen M.J."/>
        </authorList>
    </citation>
    <scope>NUCLEOTIDE SEQUENCE [LARGE SCALE GENOMIC DNA]</scope>
    <source>
        <strain evidence="2 3">Sa1YVA6</strain>
    </source>
</reference>
<protein>
    <submittedName>
        <fullName evidence="2">NAD(P)H-binding protein</fullName>
    </submittedName>
</protein>
<dbReference type="PANTHER" id="PTHR43355:SF2">
    <property type="entry name" value="FLAVIN REDUCTASE (NADPH)"/>
    <property type="match status" value="1"/>
</dbReference>
<gene>
    <name evidence="2" type="ORF">H9632_11825</name>
</gene>
<dbReference type="InterPro" id="IPR051606">
    <property type="entry name" value="Polyketide_Oxido-like"/>
</dbReference>
<dbReference type="SUPFAM" id="SSF51735">
    <property type="entry name" value="NAD(P)-binding Rossmann-fold domains"/>
    <property type="match status" value="1"/>
</dbReference>
<dbReference type="Pfam" id="PF13460">
    <property type="entry name" value="NAD_binding_10"/>
    <property type="match status" value="1"/>
</dbReference>
<evidence type="ECO:0000313" key="2">
    <source>
        <dbReference type="EMBL" id="MBD8033757.1"/>
    </source>
</evidence>
<accession>A0ABR8XP95</accession>
<name>A0ABR8XP95_9BACL</name>
<dbReference type="InterPro" id="IPR016040">
    <property type="entry name" value="NAD(P)-bd_dom"/>
</dbReference>
<dbReference type="Gene3D" id="3.40.50.720">
    <property type="entry name" value="NAD(P)-binding Rossmann-like Domain"/>
    <property type="match status" value="1"/>
</dbReference>
<keyword evidence="3" id="KW-1185">Reference proteome</keyword>
<sequence>MKIAVIGAAGKAGTHILREALMRNYDVTAIVKNKATLQEDNIAIIESDLFNLTKEQIEPFDILINAFAPLPGEEHLHVTAGEFLISLLEGTNKKLFVVGSSGCLFVNREKTVRLMDLEDYPEDLVDTARAQLQNLQDLESSSIQWSFAIPSAMFDSDGPRTGHYIKGAEKILVNSQFNSYISYADFAVALLDEIEKNEYPNTTFTVASENVTAAS</sequence>
<dbReference type="Proteomes" id="UP000600565">
    <property type="component" value="Unassembled WGS sequence"/>
</dbReference>
<dbReference type="InterPro" id="IPR036291">
    <property type="entry name" value="NAD(P)-bd_dom_sf"/>
</dbReference>
<dbReference type="EMBL" id="JACSPW010000010">
    <property type="protein sequence ID" value="MBD8033757.1"/>
    <property type="molecule type" value="Genomic_DNA"/>
</dbReference>
<comment type="caution">
    <text evidence="2">The sequence shown here is derived from an EMBL/GenBank/DDBJ whole genome shotgun (WGS) entry which is preliminary data.</text>
</comment>
<evidence type="ECO:0000313" key="3">
    <source>
        <dbReference type="Proteomes" id="UP000600565"/>
    </source>
</evidence>
<evidence type="ECO:0000259" key="1">
    <source>
        <dbReference type="Pfam" id="PF13460"/>
    </source>
</evidence>